<dbReference type="RefSeq" id="WP_379839773.1">
    <property type="nucleotide sequence ID" value="NZ_JBHRYQ010000001.1"/>
</dbReference>
<dbReference type="Pfam" id="PF05359">
    <property type="entry name" value="DUF748"/>
    <property type="match status" value="1"/>
</dbReference>
<name>A0ABV7Z166_9BACT</name>
<keyword evidence="4 5" id="KW-0472">Membrane</keyword>
<gene>
    <name evidence="7" type="ORF">ACFOOI_19545</name>
</gene>
<reference evidence="8" key="1">
    <citation type="journal article" date="2019" name="Int. J. Syst. Evol. Microbiol.">
        <title>The Global Catalogue of Microorganisms (GCM) 10K type strain sequencing project: providing services to taxonomists for standard genome sequencing and annotation.</title>
        <authorList>
            <consortium name="The Broad Institute Genomics Platform"/>
            <consortium name="The Broad Institute Genome Sequencing Center for Infectious Disease"/>
            <person name="Wu L."/>
            <person name="Ma J."/>
        </authorList>
    </citation>
    <scope>NUCLEOTIDE SEQUENCE [LARGE SCALE GENOMIC DNA]</scope>
    <source>
        <strain evidence="8">CECT 7956</strain>
    </source>
</reference>
<sequence length="1529" mass="172454">MSRIPNILIKTLAWLLLCIFCMIVVVYYALQLSEVQSALAQKATKWLGDKLGSEVTVGSARISWLDEITLEDINIKDLKGRDMIFVRELYVNCKTNFKFNAETYIEFDNNLDYVLLKNPEVKLVKEKNGHLNIDDWIAQIERMTSDSTKKVVKDHNTAFTIDNAYIKNGFVSLTDSRKKRSPENLFDYNNFRFDQINANLEKVLILGDTVAFRATTINGIDKRSQLDIKNIKTDFLYCKTAMTLDRLSAYINNSFVSDKLHFYYDRPSAFDDFFHKIRMRADLKNSVFDSQDLGRFAPEMYAINERYELNASMKGRYVDLTFDNFDLKFGKNSYLKGDVNFKGFPDLKKTVTDLKLKPSLLVANDLKQYSKNAEYQKYITKIEQLNLSGTYKGVYDDFVMKADLQSKNLGKVNGLINVKIGNGADDVTYFGNIDATNFELGKFIDDPEALQTISFKGEIKGDGFKLTGSTIELDGEVASIGFNGYNYKNIVVDGKLGKSVFDGFVDIKDPNLTADVSGRVDFNKELNSFKIVGNLGNANLQNLGITKDPMQIKSTINFDFVGNKLDDWIGRAQFKNTEFTNEDGKLRIDSLFFNSAIAENQRRFSVVSEFWNLYLNGEFAPSQIISDLKLLGKEYRLYFEESEQQRNEYYAQKKKNYVSKLPYEAYYKLFFKNSRTFFDFFAPDYYVSSGSSLSGKFSNKTTSEFTLAGTLDTLNYKKSAFYANHIDFNSSKKILAPEVLTALVVSSENQNLSKDIETQDLVFNAYWGLTNTIDFDLGIKQKSTSSFGNMTGKVSFLEKGYEIKFSPENSGMFLVKDEWKIDPENAIYVENKEISVRNLEFSNKSQRVSLNGVIANNEHEESILTVENLNLQTLKPFTNSEIKGIANGELRLKNFYDDPLITSTLHIDELIYQNSLIGTVNTEAVWDNIDEKLNINGNIYRVNKEIFRVNGSFDPKNKLSPLALKAKLRNLNIDMFEGILKGTFSKLGGFAEGDVLITGFPLDPIFKGEVKIDKGTLKIDASGTTLYFDDRIICSEEGFVAPSEGITVKDALVGGNTAQIQGGIYNGGSGNFMVGLHGYIKGKDGFKIMQISSNENAAFSGIAYTTGDIHLSGDFSNLNINANLTSKKGTRIIIPLDNEKKIDTKQEGIPFIGKIKNPEVISTIEIPKKRVKTDGVKMVFNLSFTPDAECEIIFDRTNNDILDVFGEGRLSIVYDTRGEFSINGPYVVKSGKYNFSFQNLASLRKFNIIDGSRITWSGDPYEAVLDMKAAYTANIPISKITNRTEDANIRYPVNVMVLLTERLMTPTIKYDIAFDMKQVPFAVQQDLLGFEQKLRNDEQLLSRNVSSILVFNEIFPDNFADALTQQFLIDNVSNLLSNQIGNLANKLNPNLELGVQFGDIRTNLLNNMQLNFSYRFSNNRIKLTGKSSFINAIENSINANTQGQLSVGGELEYLLSPDGEYKFKLYSRSVPTNYYLISTGGNVVVSGGNLIISRNFNSLFGDKKNKSIPLGVGTAKKEEREVSMKDLQK</sequence>
<proteinExistence type="predicted"/>
<evidence type="ECO:0000259" key="6">
    <source>
        <dbReference type="Pfam" id="PF04357"/>
    </source>
</evidence>
<dbReference type="EMBL" id="JBHRYQ010000001">
    <property type="protein sequence ID" value="MFC3812867.1"/>
    <property type="molecule type" value="Genomic_DNA"/>
</dbReference>
<dbReference type="Proteomes" id="UP001595616">
    <property type="component" value="Unassembled WGS sequence"/>
</dbReference>
<organism evidence="7 8">
    <name type="scientific">Lacihabitans lacunae</name>
    <dbReference type="NCBI Taxonomy" id="1028214"/>
    <lineage>
        <taxon>Bacteria</taxon>
        <taxon>Pseudomonadati</taxon>
        <taxon>Bacteroidota</taxon>
        <taxon>Cytophagia</taxon>
        <taxon>Cytophagales</taxon>
        <taxon>Leadbetterellaceae</taxon>
        <taxon>Lacihabitans</taxon>
    </lineage>
</organism>
<feature type="transmembrane region" description="Helical" evidence="5">
    <location>
        <begin position="12"/>
        <end position="30"/>
    </location>
</feature>
<keyword evidence="3 5" id="KW-1133">Transmembrane helix</keyword>
<keyword evidence="8" id="KW-1185">Reference proteome</keyword>
<comment type="subcellular location">
    <subcellularLocation>
        <location evidence="1">Membrane</location>
        <topology evidence="1">Single-pass membrane protein</topology>
    </subcellularLocation>
</comment>
<dbReference type="Pfam" id="PF04357">
    <property type="entry name" value="TamB"/>
    <property type="match status" value="1"/>
</dbReference>
<evidence type="ECO:0000256" key="3">
    <source>
        <dbReference type="ARBA" id="ARBA00022989"/>
    </source>
</evidence>
<comment type="caution">
    <text evidence="7">The sequence shown here is derived from an EMBL/GenBank/DDBJ whole genome shotgun (WGS) entry which is preliminary data.</text>
</comment>
<keyword evidence="2 5" id="KW-0812">Transmembrane</keyword>
<evidence type="ECO:0000256" key="2">
    <source>
        <dbReference type="ARBA" id="ARBA00022692"/>
    </source>
</evidence>
<dbReference type="InterPro" id="IPR007452">
    <property type="entry name" value="TamB_C"/>
</dbReference>
<dbReference type="InterPro" id="IPR008023">
    <property type="entry name" value="DUF748"/>
</dbReference>
<evidence type="ECO:0000256" key="5">
    <source>
        <dbReference type="SAM" id="Phobius"/>
    </source>
</evidence>
<evidence type="ECO:0000313" key="7">
    <source>
        <dbReference type="EMBL" id="MFC3812867.1"/>
    </source>
</evidence>
<protein>
    <submittedName>
        <fullName evidence="7">Translocation/assembly module TamB domain-containing protein</fullName>
    </submittedName>
</protein>
<evidence type="ECO:0000313" key="8">
    <source>
        <dbReference type="Proteomes" id="UP001595616"/>
    </source>
</evidence>
<accession>A0ABV7Z166</accession>
<feature type="domain" description="Translocation and assembly module TamB C-terminal" evidence="6">
    <location>
        <begin position="1049"/>
        <end position="1468"/>
    </location>
</feature>
<evidence type="ECO:0000256" key="4">
    <source>
        <dbReference type="ARBA" id="ARBA00023136"/>
    </source>
</evidence>
<evidence type="ECO:0000256" key="1">
    <source>
        <dbReference type="ARBA" id="ARBA00004167"/>
    </source>
</evidence>